<gene>
    <name evidence="2" type="ORF">C7S16_1344</name>
</gene>
<sequence length="207" mass="21878">MCPFPSRSSIEPQEHEHVLADPEQIAAAQKANIESLFGLTTKAFEGVEKLIELNLQVVKSTLAESQENVQRALSVKDAQELLALQASLTQPIAEKVLAYGRHVYEIASATQAEFAKVAEAQYEEQNRKVQALVDNVAKNAPAGSETAVAALKSAINAANTTYETVQKAAKQAVEIAETNFNAAAAVATKAANTAAAASRRSGTGKTA</sequence>
<dbReference type="Pfam" id="PF09361">
    <property type="entry name" value="Phasin_2"/>
    <property type="match status" value="1"/>
</dbReference>
<dbReference type="EMBL" id="QXCT01000002">
    <property type="protein sequence ID" value="MDW9257605.1"/>
    <property type="molecule type" value="Genomic_DNA"/>
</dbReference>
<organism evidence="2 3">
    <name type="scientific">Burkholderia thailandensis</name>
    <dbReference type="NCBI Taxonomy" id="57975"/>
    <lineage>
        <taxon>Bacteria</taxon>
        <taxon>Pseudomonadati</taxon>
        <taxon>Pseudomonadota</taxon>
        <taxon>Betaproteobacteria</taxon>
        <taxon>Burkholderiales</taxon>
        <taxon>Burkholderiaceae</taxon>
        <taxon>Burkholderia</taxon>
        <taxon>pseudomallei group</taxon>
    </lineage>
</organism>
<dbReference type="NCBIfam" id="TIGR01841">
    <property type="entry name" value="phasin"/>
    <property type="match status" value="1"/>
</dbReference>
<comment type="caution">
    <text evidence="2">The sequence shown here is derived from an EMBL/GenBank/DDBJ whole genome shotgun (WGS) entry which is preliminary data.</text>
</comment>
<accession>A0AAW9D6K5</accession>
<dbReference type="AlphaFoldDB" id="A0AAW9D6K5"/>
<evidence type="ECO:0000313" key="3">
    <source>
        <dbReference type="Proteomes" id="UP001272137"/>
    </source>
</evidence>
<reference evidence="2" key="1">
    <citation type="submission" date="2018-08" db="EMBL/GenBank/DDBJ databases">
        <title>Identification of Burkholderia cepacia strains that express a Burkholderia pseudomallei-like capsular polysaccharide.</title>
        <authorList>
            <person name="Burtnick M.N."/>
            <person name="Vongsouvath M."/>
            <person name="Newton P."/>
            <person name="Wuthiekanun V."/>
            <person name="Limmathurotsakul D."/>
            <person name="Brett P.J."/>
            <person name="Chantratita N."/>
            <person name="Dance D.A."/>
        </authorList>
    </citation>
    <scope>NUCLEOTIDE SEQUENCE</scope>
    <source>
        <strain evidence="2">SBXCC001</strain>
    </source>
</reference>
<dbReference type="InterPro" id="IPR010127">
    <property type="entry name" value="Phasin_subfam-1"/>
</dbReference>
<dbReference type="Proteomes" id="UP001272137">
    <property type="component" value="Unassembled WGS sequence"/>
</dbReference>
<protein>
    <submittedName>
        <fullName evidence="2">Phasin family domain protein</fullName>
    </submittedName>
</protein>
<dbReference type="InterPro" id="IPR018968">
    <property type="entry name" value="Phasin"/>
</dbReference>
<name>A0AAW9D6K5_BURTH</name>
<evidence type="ECO:0000313" key="2">
    <source>
        <dbReference type="EMBL" id="MDW9257605.1"/>
    </source>
</evidence>
<proteinExistence type="predicted"/>
<feature type="domain" description="Phasin" evidence="1">
    <location>
        <begin position="23"/>
        <end position="122"/>
    </location>
</feature>
<evidence type="ECO:0000259" key="1">
    <source>
        <dbReference type="Pfam" id="PF09361"/>
    </source>
</evidence>